<name>A0A2L0EVZ9_SORCE</name>
<evidence type="ECO:0000313" key="2">
    <source>
        <dbReference type="Proteomes" id="UP000238348"/>
    </source>
</evidence>
<protein>
    <submittedName>
        <fullName evidence="1">Uncharacterized protein</fullName>
    </submittedName>
</protein>
<evidence type="ECO:0000313" key="1">
    <source>
        <dbReference type="EMBL" id="AUX43478.1"/>
    </source>
</evidence>
<dbReference type="RefSeq" id="WP_159397241.1">
    <property type="nucleotide sequence ID" value="NZ_CP012673.1"/>
</dbReference>
<dbReference type="AlphaFoldDB" id="A0A2L0EVZ9"/>
<proteinExistence type="predicted"/>
<dbReference type="EMBL" id="CP012673">
    <property type="protein sequence ID" value="AUX43478.1"/>
    <property type="molecule type" value="Genomic_DNA"/>
</dbReference>
<accession>A0A2L0EVZ9</accession>
<sequence>MRLWRGALEGVALASRRELAPLGGGRTPRLGGREGARALLDRIAANPLHLAALRSVLAARPGRDVLAGWSDAEVLDELARELARGALRAEISRRTLAPEANSVSEDEDRQEPERKVVHEVEFEITDPFGDPISDVKYVLFYPDGTTKEGLLGADGRVKESSVPPGDYRLALKLVSEARWGDSKVHVGMPVELLAASSGFPEGTAGTFEIYDYRGLAGEKIASVDGKTAANGALEAEWTPAEDAVKDVVGGKVVFLAKIEQAAALSPRVPILRKHEFELKDDKGPLADTTLIACFTSGYRTTTKVSGGKAAVWARVGDRLAWIDLPEHAGAYMKLEEQDGSTRALYLPEGVADDL</sequence>
<reference evidence="1 2" key="1">
    <citation type="submission" date="2015-09" db="EMBL/GenBank/DDBJ databases">
        <title>Sorangium comparison.</title>
        <authorList>
            <person name="Zaburannyi N."/>
            <person name="Bunk B."/>
            <person name="Overmann J."/>
            <person name="Mueller R."/>
        </authorList>
    </citation>
    <scope>NUCLEOTIDE SEQUENCE [LARGE SCALE GENOMIC DNA]</scope>
    <source>
        <strain evidence="1 2">So ce26</strain>
    </source>
</reference>
<gene>
    <name evidence="1" type="ORF">SOCE26_049270</name>
</gene>
<organism evidence="1 2">
    <name type="scientific">Sorangium cellulosum</name>
    <name type="common">Polyangium cellulosum</name>
    <dbReference type="NCBI Taxonomy" id="56"/>
    <lineage>
        <taxon>Bacteria</taxon>
        <taxon>Pseudomonadati</taxon>
        <taxon>Myxococcota</taxon>
        <taxon>Polyangia</taxon>
        <taxon>Polyangiales</taxon>
        <taxon>Polyangiaceae</taxon>
        <taxon>Sorangium</taxon>
    </lineage>
</organism>
<dbReference type="Proteomes" id="UP000238348">
    <property type="component" value="Chromosome"/>
</dbReference>